<accession>A0ABW5LVI1</accession>
<dbReference type="EMBL" id="JBHULH010000012">
    <property type="protein sequence ID" value="MFD2568823.1"/>
    <property type="molecule type" value="Genomic_DNA"/>
</dbReference>
<dbReference type="Pfam" id="PF13302">
    <property type="entry name" value="Acetyltransf_3"/>
    <property type="match status" value="1"/>
</dbReference>
<sequence length="166" mass="19020">MILETQRLSVREMVPEDASFFFELANDDDWKRFIGDRNIHTIQDAQNYLTERIIPSYTNSGFGFYLVIEKDTNTPVGITGFVKREQLQYVDVGFAFLPIGRGKGYAFESTEAIMHYGYDTLGFSTVMGIANNDNERSHLLLKKLGLKFEKHIKLSQEAEEISLFST</sequence>
<organism evidence="2 3">
    <name type="scientific">Pseudotenacibaculum haliotis</name>
    <dbReference type="NCBI Taxonomy" id="1862138"/>
    <lineage>
        <taxon>Bacteria</taxon>
        <taxon>Pseudomonadati</taxon>
        <taxon>Bacteroidota</taxon>
        <taxon>Flavobacteriia</taxon>
        <taxon>Flavobacteriales</taxon>
        <taxon>Flavobacteriaceae</taxon>
        <taxon>Pseudotenacibaculum</taxon>
    </lineage>
</organism>
<dbReference type="PANTHER" id="PTHR43792:SF1">
    <property type="entry name" value="N-ACETYLTRANSFERASE DOMAIN-CONTAINING PROTEIN"/>
    <property type="match status" value="1"/>
</dbReference>
<feature type="domain" description="N-acetyltransferase" evidence="1">
    <location>
        <begin position="8"/>
        <end position="166"/>
    </location>
</feature>
<dbReference type="RefSeq" id="WP_379667529.1">
    <property type="nucleotide sequence ID" value="NZ_JBHULH010000012.1"/>
</dbReference>
<name>A0ABW5LVI1_9FLAO</name>
<reference evidence="3" key="1">
    <citation type="journal article" date="2019" name="Int. J. Syst. Evol. Microbiol.">
        <title>The Global Catalogue of Microorganisms (GCM) 10K type strain sequencing project: providing services to taxonomists for standard genome sequencing and annotation.</title>
        <authorList>
            <consortium name="The Broad Institute Genomics Platform"/>
            <consortium name="The Broad Institute Genome Sequencing Center for Infectious Disease"/>
            <person name="Wu L."/>
            <person name="Ma J."/>
        </authorList>
    </citation>
    <scope>NUCLEOTIDE SEQUENCE [LARGE SCALE GENOMIC DNA]</scope>
    <source>
        <strain evidence="3">KCTC 52127</strain>
    </source>
</reference>
<keyword evidence="3" id="KW-1185">Reference proteome</keyword>
<dbReference type="InterPro" id="IPR016181">
    <property type="entry name" value="Acyl_CoA_acyltransferase"/>
</dbReference>
<gene>
    <name evidence="2" type="ORF">ACFSRZ_15715</name>
</gene>
<comment type="caution">
    <text evidence="2">The sequence shown here is derived from an EMBL/GenBank/DDBJ whole genome shotgun (WGS) entry which is preliminary data.</text>
</comment>
<dbReference type="PANTHER" id="PTHR43792">
    <property type="entry name" value="GNAT FAMILY, PUTATIVE (AFU_ORTHOLOGUE AFUA_3G00765)-RELATED-RELATED"/>
    <property type="match status" value="1"/>
</dbReference>
<dbReference type="SUPFAM" id="SSF55729">
    <property type="entry name" value="Acyl-CoA N-acyltransferases (Nat)"/>
    <property type="match status" value="1"/>
</dbReference>
<evidence type="ECO:0000313" key="2">
    <source>
        <dbReference type="EMBL" id="MFD2568823.1"/>
    </source>
</evidence>
<dbReference type="PROSITE" id="PS51186">
    <property type="entry name" value="GNAT"/>
    <property type="match status" value="1"/>
</dbReference>
<keyword evidence="2" id="KW-0808">Transferase</keyword>
<keyword evidence="2" id="KW-0012">Acyltransferase</keyword>
<dbReference type="Gene3D" id="3.40.630.30">
    <property type="match status" value="1"/>
</dbReference>
<dbReference type="InterPro" id="IPR000182">
    <property type="entry name" value="GNAT_dom"/>
</dbReference>
<dbReference type="InterPro" id="IPR051531">
    <property type="entry name" value="N-acetyltransferase"/>
</dbReference>
<dbReference type="Proteomes" id="UP001597508">
    <property type="component" value="Unassembled WGS sequence"/>
</dbReference>
<evidence type="ECO:0000313" key="3">
    <source>
        <dbReference type="Proteomes" id="UP001597508"/>
    </source>
</evidence>
<proteinExistence type="predicted"/>
<dbReference type="GO" id="GO:0016746">
    <property type="term" value="F:acyltransferase activity"/>
    <property type="evidence" value="ECO:0007669"/>
    <property type="project" value="UniProtKB-KW"/>
</dbReference>
<dbReference type="EC" id="2.3.-.-" evidence="2"/>
<protein>
    <submittedName>
        <fullName evidence="2">GNAT family N-acetyltransferase</fullName>
        <ecNumber evidence="2">2.3.-.-</ecNumber>
    </submittedName>
</protein>
<evidence type="ECO:0000259" key="1">
    <source>
        <dbReference type="PROSITE" id="PS51186"/>
    </source>
</evidence>